<keyword evidence="3" id="KW-0378">Hydrolase</keyword>
<evidence type="ECO:0000313" key="4">
    <source>
        <dbReference type="Proteomes" id="UP001224083"/>
    </source>
</evidence>
<keyword evidence="1 2" id="KW-0732">Signal</keyword>
<evidence type="ECO:0000256" key="1">
    <source>
        <dbReference type="ARBA" id="ARBA00022729"/>
    </source>
</evidence>
<gene>
    <name evidence="3" type="ORF">O7M46_06665</name>
</gene>
<dbReference type="InterPro" id="IPR050592">
    <property type="entry name" value="GDSL_lipolytic_enzyme"/>
</dbReference>
<evidence type="ECO:0000256" key="2">
    <source>
        <dbReference type="SAM" id="SignalP"/>
    </source>
</evidence>
<dbReference type="Pfam" id="PF00657">
    <property type="entry name" value="Lipase_GDSL"/>
    <property type="match status" value="1"/>
</dbReference>
<dbReference type="InterPro" id="IPR001087">
    <property type="entry name" value="GDSL"/>
</dbReference>
<dbReference type="EMBL" id="JAQAHH010000006">
    <property type="protein sequence ID" value="MDP9500638.1"/>
    <property type="molecule type" value="Genomic_DNA"/>
</dbReference>
<dbReference type="CDD" id="cd01847">
    <property type="entry name" value="Triacylglycerol_lipase_like"/>
    <property type="match status" value="1"/>
</dbReference>
<evidence type="ECO:0000313" key="3">
    <source>
        <dbReference type="EMBL" id="MDP9500638.1"/>
    </source>
</evidence>
<dbReference type="PANTHER" id="PTHR45642">
    <property type="entry name" value="GDSL ESTERASE/LIPASE EXL3"/>
    <property type="match status" value="1"/>
</dbReference>
<sequence>MTLNKISFVLLCLVSTGAFAQEVVVFGDSLSDVGQIKWNKKASYLKSDGAYHLLYDEHLAQALGRSLMASTQGGLSYAYSGGVIVGTNNTKTTEQPQLTLQHQVKQYLQTPVKKDALHVLWAGGNDLATVLAKAATLTKAEEKQAYVLDSINTMAQTMAQQWRTLQQAGINQIIAPTIPNVTYTPEFFNQLAEAAGAQIQAKSYNLINKADFVASFKRAVEQFLTQPTNNLEAFEQHRLQTLEKAAEDFYNSRAWYTKLLLSTAGYNAKALADTLIKEYKTIVEQAAQATALLNARITSALNQEGGNIVRIDTDGLLKDMMTRPSEYGLTNTTAVVCKESTADPAKPACQPEDQTAASQRLFADSFHPGPTAHKAMSALYA</sequence>
<name>A0ABT9KF17_9PAST</name>
<dbReference type="Proteomes" id="UP001224083">
    <property type="component" value="Unassembled WGS sequence"/>
</dbReference>
<proteinExistence type="predicted"/>
<dbReference type="PANTHER" id="PTHR45642:SF139">
    <property type="entry name" value="SGNH HYDROLASE-TYPE ESTERASE DOMAIN-CONTAINING PROTEIN"/>
    <property type="match status" value="1"/>
</dbReference>
<comment type="caution">
    <text evidence="3">The sequence shown here is derived from an EMBL/GenBank/DDBJ whole genome shotgun (WGS) entry which is preliminary data.</text>
</comment>
<dbReference type="GO" id="GO:0016787">
    <property type="term" value="F:hydrolase activity"/>
    <property type="evidence" value="ECO:0007669"/>
    <property type="project" value="UniProtKB-KW"/>
</dbReference>
<reference evidence="3 4" key="1">
    <citation type="submission" date="2022-12" db="EMBL/GenBank/DDBJ databases">
        <title>Genome sequence of Pasteurellaceae Bisgaard Taxon 45.</title>
        <authorList>
            <person name="Foggin C."/>
            <person name="Rosen L.E."/>
            <person name="Henton M."/>
            <person name="Buys A."/>
            <person name="Floyd T."/>
            <person name="Turner A.D."/>
            <person name="Tarbin J."/>
            <person name="Lloyd A.S."/>
            <person name="Chaitezvi C."/>
            <person name="Ellis R.J."/>
            <person name="Roberts H.C."/>
            <person name="Dastjerdi A."/>
            <person name="Nunez A."/>
            <person name="Van Vliet A.H."/>
            <person name="Steinbach F."/>
        </authorList>
    </citation>
    <scope>NUCLEOTIDE SEQUENCE [LARGE SCALE GENOMIC DNA]</scope>
    <source>
        <strain evidence="3 4">VF20HR</strain>
    </source>
</reference>
<accession>A0ABT9KF17</accession>
<dbReference type="SUPFAM" id="SSF52266">
    <property type="entry name" value="SGNH hydrolase"/>
    <property type="match status" value="1"/>
</dbReference>
<organism evidence="3 4">
    <name type="scientific">Bisgaard Taxon 45</name>
    <dbReference type="NCBI Taxonomy" id="304289"/>
    <lineage>
        <taxon>Bacteria</taxon>
        <taxon>Pseudomonadati</taxon>
        <taxon>Pseudomonadota</taxon>
        <taxon>Gammaproteobacteria</taxon>
        <taxon>Pasteurellales</taxon>
        <taxon>Pasteurellaceae</taxon>
    </lineage>
</organism>
<keyword evidence="4" id="KW-1185">Reference proteome</keyword>
<feature type="chain" id="PRO_5047335650" evidence="2">
    <location>
        <begin position="21"/>
        <end position="381"/>
    </location>
</feature>
<feature type="signal peptide" evidence="2">
    <location>
        <begin position="1"/>
        <end position="20"/>
    </location>
</feature>
<dbReference type="Gene3D" id="3.40.50.1110">
    <property type="entry name" value="SGNH hydrolase"/>
    <property type="match status" value="2"/>
</dbReference>
<protein>
    <submittedName>
        <fullName evidence="3">SGNH/GDSL hydrolase family protein</fullName>
    </submittedName>
</protein>
<dbReference type="InterPro" id="IPR036514">
    <property type="entry name" value="SGNH_hydro_sf"/>
</dbReference>